<keyword evidence="1" id="KW-0472">Membrane</keyword>
<feature type="transmembrane region" description="Helical" evidence="1">
    <location>
        <begin position="20"/>
        <end position="42"/>
    </location>
</feature>
<dbReference type="Proteomes" id="UP001157109">
    <property type="component" value="Unassembled WGS sequence"/>
</dbReference>
<feature type="transmembrane region" description="Helical" evidence="1">
    <location>
        <begin position="103"/>
        <end position="130"/>
    </location>
</feature>
<protein>
    <recommendedName>
        <fullName evidence="4">Glycosyl transferase</fullName>
    </recommendedName>
</protein>
<keyword evidence="1" id="KW-1133">Transmembrane helix</keyword>
<proteinExistence type="predicted"/>
<feature type="transmembrane region" description="Helical" evidence="1">
    <location>
        <begin position="214"/>
        <end position="235"/>
    </location>
</feature>
<evidence type="ECO:0008006" key="4">
    <source>
        <dbReference type="Google" id="ProtNLM"/>
    </source>
</evidence>
<feature type="transmembrane region" description="Helical" evidence="1">
    <location>
        <begin position="585"/>
        <end position="604"/>
    </location>
</feature>
<feature type="transmembrane region" description="Helical" evidence="1">
    <location>
        <begin position="294"/>
        <end position="315"/>
    </location>
</feature>
<dbReference type="EMBL" id="BSUJ01000001">
    <property type="protein sequence ID" value="GMA18532.1"/>
    <property type="molecule type" value="Genomic_DNA"/>
</dbReference>
<evidence type="ECO:0000256" key="1">
    <source>
        <dbReference type="SAM" id="Phobius"/>
    </source>
</evidence>
<gene>
    <name evidence="2" type="ORF">GCM10025862_05530</name>
</gene>
<keyword evidence="1" id="KW-0812">Transmembrane</keyword>
<accession>A0ABQ6HK35</accession>
<keyword evidence="3" id="KW-1185">Reference proteome</keyword>
<reference evidence="3" key="1">
    <citation type="journal article" date="2019" name="Int. J. Syst. Evol. Microbiol.">
        <title>The Global Catalogue of Microorganisms (GCM) 10K type strain sequencing project: providing services to taxonomists for standard genome sequencing and annotation.</title>
        <authorList>
            <consortium name="The Broad Institute Genomics Platform"/>
            <consortium name="The Broad Institute Genome Sequencing Center for Infectious Disease"/>
            <person name="Wu L."/>
            <person name="Ma J."/>
        </authorList>
    </citation>
    <scope>NUCLEOTIDE SEQUENCE [LARGE SCALE GENOMIC DNA]</scope>
    <source>
        <strain evidence="3">NBRC 105830</strain>
    </source>
</reference>
<feature type="transmembrane region" description="Helical" evidence="1">
    <location>
        <begin position="242"/>
        <end position="261"/>
    </location>
</feature>
<feature type="transmembrane region" description="Helical" evidence="1">
    <location>
        <begin position="327"/>
        <end position="348"/>
    </location>
</feature>
<feature type="transmembrane region" description="Helical" evidence="1">
    <location>
        <begin position="54"/>
        <end position="71"/>
    </location>
</feature>
<sequence length="621" mass="62786">MAAGSWLVGLLPSAAGGSASGVAVGLTLLLAMPASALSAYLAGRVLTPRPWPRALVAVLWALLPVLTQGLAEGRVGIVAPHVLLPLVVAGVVRTMSGEASWTVVAATTLALAVAGAFAPMLLVLGALAGLALLVRGPGRSRLAGLVLALGPAAALGPALLRWWHTPALLLTGPGLTQWGGPSATALPWQLALLWPSNPDTWSDSTPVPGPVGSWLPMVLPLLTVPVVAGGVLALVRRGRVSAGLWTLGALTVTGLVLALVAPRVTIGRAYLDARPGHTGKLANLTTWPGVPLDLAAIGLLGALLVVLGSGSGGLVEGRWRRGLRVGATGVAAAGLTLCALALAVVLGYRTMGATITTAGDAVPQAARDQLSSPLANRYLVVEVRGGRLGYELWSDASGTLARELPTGEAPPAVETEALDRALASGSASTAGPDAAAALADLGVGFVGVTSATEAPVITRLDTTAGLSRAAGEGEINLWRVLPRTSPTHGEAVPSSRLRLVDPAGVPLAMVPVSGPGLTVDTELDAADATAGARLVAAQDPRWSAAVRVSADGRTIAASPGTGYPSYVLPQGAKHLQVESLAAHSWWWWATIAWVGLLLLLALPFGTRSRQPGAGPAREGIA</sequence>
<feature type="transmembrane region" description="Helical" evidence="1">
    <location>
        <begin position="142"/>
        <end position="163"/>
    </location>
</feature>
<evidence type="ECO:0000313" key="2">
    <source>
        <dbReference type="EMBL" id="GMA18532.1"/>
    </source>
</evidence>
<organism evidence="2 3">
    <name type="scientific">Arsenicicoccus piscis</name>
    <dbReference type="NCBI Taxonomy" id="673954"/>
    <lineage>
        <taxon>Bacteria</taxon>
        <taxon>Bacillati</taxon>
        <taxon>Actinomycetota</taxon>
        <taxon>Actinomycetes</taxon>
        <taxon>Micrococcales</taxon>
        <taxon>Intrasporangiaceae</taxon>
        <taxon>Arsenicicoccus</taxon>
    </lineage>
</organism>
<evidence type="ECO:0000313" key="3">
    <source>
        <dbReference type="Proteomes" id="UP001157109"/>
    </source>
</evidence>
<comment type="caution">
    <text evidence="2">The sequence shown here is derived from an EMBL/GenBank/DDBJ whole genome shotgun (WGS) entry which is preliminary data.</text>
</comment>
<dbReference type="RefSeq" id="WP_284283583.1">
    <property type="nucleotide sequence ID" value="NZ_BSUJ01000001.1"/>
</dbReference>
<name>A0ABQ6HK35_9MICO</name>